<dbReference type="Proteomes" id="UP000292445">
    <property type="component" value="Unassembled WGS sequence"/>
</dbReference>
<evidence type="ECO:0000256" key="3">
    <source>
        <dbReference type="ARBA" id="ARBA00023125"/>
    </source>
</evidence>
<dbReference type="EMBL" id="SGXC01000002">
    <property type="protein sequence ID" value="RZS80980.1"/>
    <property type="molecule type" value="Genomic_DNA"/>
</dbReference>
<sequence>MNTYRSDLNLFSVFQAMLETRSVTLAADRFGITQPAMSNALTRLRQLLGDPLFVNSTSGMQPTPYALEIAETVINALSGLQQALDHRKNFDPGVSEQIFRFHIPDMGQVNILPMLLERLQQVAPKVRVQTETLAQEDIRIGLENGRIHFAAGHLPRLRGSRLRTQHLFEERYVVLMRAGHALSRSALTQKSLLQASHAVVTSVGGGHQVIEEVLLKKHARIVTYFPNIMALAMTLARTDLIAIVPRRVATELSKGGTLQVAQLPIAMPTFDVGVFWHERSHTSPACIWMREQMIDLFMT</sequence>
<name>A0A4Q7NDG4_9BURK</name>
<dbReference type="PRINTS" id="PR00039">
    <property type="entry name" value="HTHLYSR"/>
</dbReference>
<keyword evidence="2" id="KW-0805">Transcription regulation</keyword>
<dbReference type="CDD" id="cd08459">
    <property type="entry name" value="PBP2_DntR_NahR_LinR_like"/>
    <property type="match status" value="1"/>
</dbReference>
<gene>
    <name evidence="6" type="ORF">EV675_3593</name>
</gene>
<dbReference type="SUPFAM" id="SSF53850">
    <property type="entry name" value="Periplasmic binding protein-like II"/>
    <property type="match status" value="1"/>
</dbReference>
<comment type="similarity">
    <text evidence="1">Belongs to the LysR transcriptional regulatory family.</text>
</comment>
<evidence type="ECO:0000256" key="2">
    <source>
        <dbReference type="ARBA" id="ARBA00023015"/>
    </source>
</evidence>
<organism evidence="6 7">
    <name type="scientific">Pigmentiphaga kullae</name>
    <dbReference type="NCBI Taxonomy" id="151784"/>
    <lineage>
        <taxon>Bacteria</taxon>
        <taxon>Pseudomonadati</taxon>
        <taxon>Pseudomonadota</taxon>
        <taxon>Betaproteobacteria</taxon>
        <taxon>Burkholderiales</taxon>
        <taxon>Alcaligenaceae</taxon>
        <taxon>Pigmentiphaga</taxon>
    </lineage>
</organism>
<dbReference type="AlphaFoldDB" id="A0A4Q7NDG4"/>
<protein>
    <submittedName>
        <fullName evidence="6">LysR family transcriptional regulator</fullName>
    </submittedName>
</protein>
<evidence type="ECO:0000313" key="6">
    <source>
        <dbReference type="EMBL" id="RZS80980.1"/>
    </source>
</evidence>
<dbReference type="InterPro" id="IPR005119">
    <property type="entry name" value="LysR_subst-bd"/>
</dbReference>
<evidence type="ECO:0000259" key="5">
    <source>
        <dbReference type="PROSITE" id="PS50931"/>
    </source>
</evidence>
<dbReference type="SUPFAM" id="SSF46785">
    <property type="entry name" value="Winged helix' DNA-binding domain"/>
    <property type="match status" value="1"/>
</dbReference>
<dbReference type="GO" id="GO:0003700">
    <property type="term" value="F:DNA-binding transcription factor activity"/>
    <property type="evidence" value="ECO:0007669"/>
    <property type="project" value="InterPro"/>
</dbReference>
<dbReference type="InterPro" id="IPR000847">
    <property type="entry name" value="LysR_HTH_N"/>
</dbReference>
<dbReference type="Gene3D" id="3.40.190.10">
    <property type="entry name" value="Periplasmic binding protein-like II"/>
    <property type="match status" value="2"/>
</dbReference>
<dbReference type="GO" id="GO:0003677">
    <property type="term" value="F:DNA binding"/>
    <property type="evidence" value="ECO:0007669"/>
    <property type="project" value="UniProtKB-KW"/>
</dbReference>
<dbReference type="Pfam" id="PF00126">
    <property type="entry name" value="HTH_1"/>
    <property type="match status" value="1"/>
</dbReference>
<dbReference type="Pfam" id="PF03466">
    <property type="entry name" value="LysR_substrate"/>
    <property type="match status" value="1"/>
</dbReference>
<keyword evidence="4" id="KW-0804">Transcription</keyword>
<evidence type="ECO:0000313" key="7">
    <source>
        <dbReference type="Proteomes" id="UP000292445"/>
    </source>
</evidence>
<evidence type="ECO:0000256" key="1">
    <source>
        <dbReference type="ARBA" id="ARBA00009437"/>
    </source>
</evidence>
<evidence type="ECO:0000256" key="4">
    <source>
        <dbReference type="ARBA" id="ARBA00023163"/>
    </source>
</evidence>
<dbReference type="PANTHER" id="PTHR30118">
    <property type="entry name" value="HTH-TYPE TRANSCRIPTIONAL REGULATOR LEUO-RELATED"/>
    <property type="match status" value="1"/>
</dbReference>
<dbReference type="InterPro" id="IPR036390">
    <property type="entry name" value="WH_DNA-bd_sf"/>
</dbReference>
<dbReference type="PANTHER" id="PTHR30118:SF15">
    <property type="entry name" value="TRANSCRIPTIONAL REGULATORY PROTEIN"/>
    <property type="match status" value="1"/>
</dbReference>
<reference evidence="6 7" key="1">
    <citation type="submission" date="2019-02" db="EMBL/GenBank/DDBJ databases">
        <title>Genomic Encyclopedia of Type Strains, Phase IV (KMG-IV): sequencing the most valuable type-strain genomes for metagenomic binning, comparative biology and taxonomic classification.</title>
        <authorList>
            <person name="Goeker M."/>
        </authorList>
    </citation>
    <scope>NUCLEOTIDE SEQUENCE [LARGE SCALE GENOMIC DNA]</scope>
    <source>
        <strain evidence="6 7">K24</strain>
    </source>
</reference>
<comment type="caution">
    <text evidence="6">The sequence shown here is derived from an EMBL/GenBank/DDBJ whole genome shotgun (WGS) entry which is preliminary data.</text>
</comment>
<dbReference type="RefSeq" id="WP_130358575.1">
    <property type="nucleotide sequence ID" value="NZ_SGXC01000002.1"/>
</dbReference>
<dbReference type="InterPro" id="IPR036388">
    <property type="entry name" value="WH-like_DNA-bd_sf"/>
</dbReference>
<feature type="domain" description="HTH lysR-type" evidence="5">
    <location>
        <begin position="7"/>
        <end position="63"/>
    </location>
</feature>
<dbReference type="PROSITE" id="PS50931">
    <property type="entry name" value="HTH_LYSR"/>
    <property type="match status" value="1"/>
</dbReference>
<accession>A0A4Q7NDG4</accession>
<dbReference type="Gene3D" id="1.10.10.10">
    <property type="entry name" value="Winged helix-like DNA-binding domain superfamily/Winged helix DNA-binding domain"/>
    <property type="match status" value="1"/>
</dbReference>
<keyword evidence="7" id="KW-1185">Reference proteome</keyword>
<dbReference type="OrthoDB" id="8583877at2"/>
<dbReference type="InterPro" id="IPR050389">
    <property type="entry name" value="LysR-type_TF"/>
</dbReference>
<keyword evidence="3" id="KW-0238">DNA-binding</keyword>
<proteinExistence type="inferred from homology"/>